<comment type="similarity">
    <text evidence="2 8">Belongs to the Aux/IAA family.</text>
</comment>
<gene>
    <name evidence="10" type="ORF">V6N12_045228</name>
</gene>
<comment type="function">
    <text evidence="8">Aux/IAA proteins are short-lived transcriptional factors that function as repressors of early auxin response genes at low auxin concentrations.</text>
</comment>
<keyword evidence="11" id="KW-1185">Reference proteome</keyword>
<organism evidence="10 11">
    <name type="scientific">Hibiscus sabdariffa</name>
    <name type="common">roselle</name>
    <dbReference type="NCBI Taxonomy" id="183260"/>
    <lineage>
        <taxon>Eukaryota</taxon>
        <taxon>Viridiplantae</taxon>
        <taxon>Streptophyta</taxon>
        <taxon>Embryophyta</taxon>
        <taxon>Tracheophyta</taxon>
        <taxon>Spermatophyta</taxon>
        <taxon>Magnoliopsida</taxon>
        <taxon>eudicotyledons</taxon>
        <taxon>Gunneridae</taxon>
        <taxon>Pentapetalae</taxon>
        <taxon>rosids</taxon>
        <taxon>malvids</taxon>
        <taxon>Malvales</taxon>
        <taxon>Malvaceae</taxon>
        <taxon>Malvoideae</taxon>
        <taxon>Hibiscus</taxon>
    </lineage>
</organism>
<comment type="subunit">
    <text evidence="8">Homodimers and heterodimers.</text>
</comment>
<reference evidence="10 11" key="1">
    <citation type="journal article" date="2024" name="G3 (Bethesda)">
        <title>Genome assembly of Hibiscus sabdariffa L. provides insights into metabolisms of medicinal natural products.</title>
        <authorList>
            <person name="Kim T."/>
        </authorList>
    </citation>
    <scope>NUCLEOTIDE SEQUENCE [LARGE SCALE GENOMIC DNA]</scope>
    <source>
        <strain evidence="10">TK-2024</strain>
        <tissue evidence="10">Old leaves</tissue>
    </source>
</reference>
<comment type="subcellular location">
    <subcellularLocation>
        <location evidence="1 8">Nucleus</location>
    </subcellularLocation>
</comment>
<dbReference type="PANTHER" id="PTHR31734:SF38">
    <property type="entry name" value="AUXIN-RESPONSIVE PROTEIN IAA29"/>
    <property type="match status" value="1"/>
</dbReference>
<keyword evidence="5 8" id="KW-0804">Transcription</keyword>
<dbReference type="InterPro" id="IPR003311">
    <property type="entry name" value="AUX_IAA"/>
</dbReference>
<dbReference type="EMBL" id="JBBPBM010000003">
    <property type="protein sequence ID" value="KAK8593143.1"/>
    <property type="molecule type" value="Genomic_DNA"/>
</dbReference>
<evidence type="ECO:0000313" key="11">
    <source>
        <dbReference type="Proteomes" id="UP001472677"/>
    </source>
</evidence>
<evidence type="ECO:0000256" key="3">
    <source>
        <dbReference type="ARBA" id="ARBA00022491"/>
    </source>
</evidence>
<dbReference type="Proteomes" id="UP001472677">
    <property type="component" value="Unassembled WGS sequence"/>
</dbReference>
<protein>
    <recommendedName>
        <fullName evidence="8">Auxin-responsive protein</fullName>
    </recommendedName>
</protein>
<dbReference type="Pfam" id="PF02309">
    <property type="entry name" value="AUX_IAA"/>
    <property type="match status" value="2"/>
</dbReference>
<feature type="domain" description="PB1" evidence="9">
    <location>
        <begin position="150"/>
        <end position="231"/>
    </location>
</feature>
<evidence type="ECO:0000256" key="6">
    <source>
        <dbReference type="ARBA" id="ARBA00023242"/>
    </source>
</evidence>
<dbReference type="InterPro" id="IPR053793">
    <property type="entry name" value="PB1-like"/>
</dbReference>
<evidence type="ECO:0000259" key="9">
    <source>
        <dbReference type="PROSITE" id="PS51745"/>
    </source>
</evidence>
<dbReference type="PANTHER" id="PTHR31734">
    <property type="entry name" value="AUXIN-RESPONSIVE PROTEIN IAA17"/>
    <property type="match status" value="1"/>
</dbReference>
<comment type="caution">
    <text evidence="10">The sequence shown here is derived from an EMBL/GenBank/DDBJ whole genome shotgun (WGS) entry which is preliminary data.</text>
</comment>
<dbReference type="Gene3D" id="3.10.20.90">
    <property type="entry name" value="Phosphatidylinositol 3-kinase Catalytic Subunit, Chain A, domain 1"/>
    <property type="match status" value="1"/>
</dbReference>
<dbReference type="SUPFAM" id="SSF54277">
    <property type="entry name" value="CAD &amp; PB1 domains"/>
    <property type="match status" value="1"/>
</dbReference>
<keyword evidence="7 8" id="KW-0927">Auxin signaling pathway</keyword>
<accession>A0ABR2G2E6</accession>
<keyword evidence="6 8" id="KW-0539">Nucleus</keyword>
<keyword evidence="4 8" id="KW-0805">Transcription regulation</keyword>
<dbReference type="PROSITE" id="PS51745">
    <property type="entry name" value="PB1"/>
    <property type="match status" value="1"/>
</dbReference>
<evidence type="ECO:0000256" key="8">
    <source>
        <dbReference type="RuleBase" id="RU004549"/>
    </source>
</evidence>
<sequence>MEMLDLNLYGWVHMEALGSNALSCPLLNNSSGSSSSSGGGSKPPTVMKHHWSLLIGELFPKRYLFSIGVTDQMMKMTLVKKSTTILLLPFSIDFSRLDESVYNPWFDGNDGEGLVGRSAVKTWRKKQGHQICDGAAVDNGRGGTGRASKSTYVKIKMEGVAIGRKIDASVHHSLEALTSTLMRMFGLRDEYRDRFKLTYQDREGDWMLAEDVSWRTFVRSLKCLKLIRCRGRG</sequence>
<evidence type="ECO:0000256" key="2">
    <source>
        <dbReference type="ARBA" id="ARBA00006728"/>
    </source>
</evidence>
<evidence type="ECO:0000256" key="5">
    <source>
        <dbReference type="ARBA" id="ARBA00023163"/>
    </source>
</evidence>
<name>A0ABR2G2E6_9ROSI</name>
<dbReference type="InterPro" id="IPR033389">
    <property type="entry name" value="AUX/IAA_dom"/>
</dbReference>
<evidence type="ECO:0000313" key="10">
    <source>
        <dbReference type="EMBL" id="KAK8593143.1"/>
    </source>
</evidence>
<evidence type="ECO:0000256" key="1">
    <source>
        <dbReference type="ARBA" id="ARBA00004123"/>
    </source>
</evidence>
<proteinExistence type="inferred from homology"/>
<evidence type="ECO:0000256" key="7">
    <source>
        <dbReference type="ARBA" id="ARBA00023294"/>
    </source>
</evidence>
<evidence type="ECO:0000256" key="4">
    <source>
        <dbReference type="ARBA" id="ARBA00023015"/>
    </source>
</evidence>
<keyword evidence="3 8" id="KW-0678">Repressor</keyword>